<dbReference type="SMART" id="SM00812">
    <property type="entry name" value="Alpha_L_fucos"/>
    <property type="match status" value="1"/>
</dbReference>
<reference evidence="9" key="2">
    <citation type="submission" date="2023-04" db="EMBL/GenBank/DDBJ databases">
        <authorList>
            <person name="Bruccoleri R.E."/>
            <person name="Oakeley E.J."/>
            <person name="Faust A.-M."/>
            <person name="Dessus-Babus S."/>
            <person name="Altorfer M."/>
            <person name="Burckhardt D."/>
            <person name="Oertli M."/>
            <person name="Naumann U."/>
            <person name="Petersen F."/>
            <person name="Wong J."/>
        </authorList>
    </citation>
    <scope>NUCLEOTIDE SEQUENCE</scope>
    <source>
        <strain evidence="9">GSM-AAB239-AS_SAM_17_03QT</strain>
        <tissue evidence="9">Leaf</tissue>
    </source>
</reference>
<feature type="chain" id="PRO_5043702389" description="alpha-L-fucosidase" evidence="7">
    <location>
        <begin position="19"/>
        <end position="508"/>
    </location>
</feature>
<evidence type="ECO:0000256" key="1">
    <source>
        <dbReference type="ARBA" id="ARBA00007951"/>
    </source>
</evidence>
<keyword evidence="4" id="KW-0378">Hydrolase</keyword>
<evidence type="ECO:0000256" key="7">
    <source>
        <dbReference type="SAM" id="SignalP"/>
    </source>
</evidence>
<reference evidence="9" key="1">
    <citation type="journal article" date="2023" name="GigaByte">
        <title>Genome assembly of the bearded iris, Iris pallida Lam.</title>
        <authorList>
            <person name="Bruccoleri R.E."/>
            <person name="Oakeley E.J."/>
            <person name="Faust A.M.E."/>
            <person name="Altorfer M."/>
            <person name="Dessus-Babus S."/>
            <person name="Burckhardt D."/>
            <person name="Oertli M."/>
            <person name="Naumann U."/>
            <person name="Petersen F."/>
            <person name="Wong J."/>
        </authorList>
    </citation>
    <scope>NUCLEOTIDE SEQUENCE</scope>
    <source>
        <strain evidence="9">GSM-AAB239-AS_SAM_17_03QT</strain>
    </source>
</reference>
<keyword evidence="10" id="KW-1185">Reference proteome</keyword>
<dbReference type="GO" id="GO:0016139">
    <property type="term" value="P:glycoside catabolic process"/>
    <property type="evidence" value="ECO:0007669"/>
    <property type="project" value="TreeGrafter"/>
</dbReference>
<evidence type="ECO:0000256" key="4">
    <source>
        <dbReference type="ARBA" id="ARBA00022801"/>
    </source>
</evidence>
<dbReference type="GO" id="GO:0006004">
    <property type="term" value="P:fucose metabolic process"/>
    <property type="evidence" value="ECO:0007669"/>
    <property type="project" value="TreeGrafter"/>
</dbReference>
<dbReference type="SUPFAM" id="SSF51445">
    <property type="entry name" value="(Trans)glycosidases"/>
    <property type="match status" value="1"/>
</dbReference>
<dbReference type="FunFam" id="3.20.20.80:FF:000052">
    <property type="entry name" value="Putative alpha-L-fucosidase 1"/>
    <property type="match status" value="1"/>
</dbReference>
<dbReference type="Pfam" id="PF01120">
    <property type="entry name" value="Alpha_L_fucos"/>
    <property type="match status" value="1"/>
</dbReference>
<name>A0AAX6IDX1_IRIPA</name>
<evidence type="ECO:0000256" key="6">
    <source>
        <dbReference type="SAM" id="MobiDB-lite"/>
    </source>
</evidence>
<feature type="region of interest" description="Disordered" evidence="6">
    <location>
        <begin position="484"/>
        <end position="508"/>
    </location>
</feature>
<protein>
    <recommendedName>
        <fullName evidence="2">alpha-L-fucosidase</fullName>
        <ecNumber evidence="2">3.2.1.51</ecNumber>
    </recommendedName>
</protein>
<proteinExistence type="inferred from homology"/>
<dbReference type="AlphaFoldDB" id="A0AAX6IDX1"/>
<dbReference type="EMBL" id="JANAVB010002395">
    <property type="protein sequence ID" value="KAJ6851231.1"/>
    <property type="molecule type" value="Genomic_DNA"/>
</dbReference>
<dbReference type="Gene3D" id="3.20.20.80">
    <property type="entry name" value="Glycosidases"/>
    <property type="match status" value="1"/>
</dbReference>
<evidence type="ECO:0000256" key="3">
    <source>
        <dbReference type="ARBA" id="ARBA00022729"/>
    </source>
</evidence>
<evidence type="ECO:0000256" key="5">
    <source>
        <dbReference type="ARBA" id="ARBA00023295"/>
    </source>
</evidence>
<evidence type="ECO:0000259" key="8">
    <source>
        <dbReference type="Pfam" id="PF01120"/>
    </source>
</evidence>
<dbReference type="PANTHER" id="PTHR10030:SF37">
    <property type="entry name" value="ALPHA-L-FUCOSIDASE-RELATED"/>
    <property type="match status" value="1"/>
</dbReference>
<evidence type="ECO:0000313" key="10">
    <source>
        <dbReference type="Proteomes" id="UP001140949"/>
    </source>
</evidence>
<dbReference type="EC" id="3.2.1.51" evidence="2"/>
<sequence length="508" mass="56097">MRTFCFFWLVLLLHHVHSSVSKLATPPLPLLPIPTAEQLKWQRREIIMFFHFGVNTFTDSEWGTGCESPSVFDPAALDAGQWVDAAAAAGASLVILTAKHHDGFCLWPSEYTDHSVARSPWKGGKGDVVREFADAARARGIDVGLYLSPWDRHEKSYGEEVAYNEYYMAQLHELLTRYGSVHEVWFDGAKGANAKNMTYYFRDWFAMVKELQPSINIFSDAGPDVRWVGDEGGAAGTTCWSPINRTLLTIGTDKVGYLNTGDERGTDWVPPECDVSIRPGWFWHKTEAPKPLGQLLDIYYSSVGRNCVLLLNVPPNTTGLLSETDVGRLKEFRSAISTIFSTNLAEHGTARASSQRGGKGGGFAAANVLSGDDDDGSYWAPEEEEDGGGGYWIEVAGMDRDVVRFNVVRVQEAIWMGQRIRRHVVYADGKEVANGTTVGHKRLHRLEKAVRARKVTVRIVESRGVPLVSALGLHFDPFSARGKWRRGTATTNTTTSGGNGTRAGPSRT</sequence>
<comment type="similarity">
    <text evidence="1">Belongs to the glycosyl hydrolase 29 family.</text>
</comment>
<feature type="compositionally biased region" description="Low complexity" evidence="6">
    <location>
        <begin position="487"/>
        <end position="496"/>
    </location>
</feature>
<feature type="domain" description="Glycoside hydrolase family 29 N-terminal" evidence="8">
    <location>
        <begin position="70"/>
        <end position="331"/>
    </location>
</feature>
<keyword evidence="3 7" id="KW-0732">Signal</keyword>
<dbReference type="PANTHER" id="PTHR10030">
    <property type="entry name" value="ALPHA-L-FUCOSIDASE"/>
    <property type="match status" value="1"/>
</dbReference>
<dbReference type="GO" id="GO:0004560">
    <property type="term" value="F:alpha-L-fucosidase activity"/>
    <property type="evidence" value="ECO:0007669"/>
    <property type="project" value="UniProtKB-EC"/>
</dbReference>
<organism evidence="9 10">
    <name type="scientific">Iris pallida</name>
    <name type="common">Sweet iris</name>
    <dbReference type="NCBI Taxonomy" id="29817"/>
    <lineage>
        <taxon>Eukaryota</taxon>
        <taxon>Viridiplantae</taxon>
        <taxon>Streptophyta</taxon>
        <taxon>Embryophyta</taxon>
        <taxon>Tracheophyta</taxon>
        <taxon>Spermatophyta</taxon>
        <taxon>Magnoliopsida</taxon>
        <taxon>Liliopsida</taxon>
        <taxon>Asparagales</taxon>
        <taxon>Iridaceae</taxon>
        <taxon>Iridoideae</taxon>
        <taxon>Irideae</taxon>
        <taxon>Iris</taxon>
    </lineage>
</organism>
<dbReference type="Gene3D" id="2.60.120.260">
    <property type="entry name" value="Galactose-binding domain-like"/>
    <property type="match status" value="1"/>
</dbReference>
<gene>
    <name evidence="9" type="ORF">M6B38_261170</name>
</gene>
<dbReference type="Proteomes" id="UP001140949">
    <property type="component" value="Unassembled WGS sequence"/>
</dbReference>
<feature type="signal peptide" evidence="7">
    <location>
        <begin position="1"/>
        <end position="18"/>
    </location>
</feature>
<dbReference type="InterPro" id="IPR057739">
    <property type="entry name" value="Glyco_hydro_29_N"/>
</dbReference>
<comment type="caution">
    <text evidence="9">The sequence shown here is derived from an EMBL/GenBank/DDBJ whole genome shotgun (WGS) entry which is preliminary data.</text>
</comment>
<dbReference type="InterPro" id="IPR017853">
    <property type="entry name" value="GH"/>
</dbReference>
<accession>A0AAX6IDX1</accession>
<evidence type="ECO:0000256" key="2">
    <source>
        <dbReference type="ARBA" id="ARBA00012662"/>
    </source>
</evidence>
<dbReference type="GO" id="GO:0005764">
    <property type="term" value="C:lysosome"/>
    <property type="evidence" value="ECO:0007669"/>
    <property type="project" value="TreeGrafter"/>
</dbReference>
<keyword evidence="5" id="KW-0326">Glycosidase</keyword>
<evidence type="ECO:0000313" key="9">
    <source>
        <dbReference type="EMBL" id="KAJ6851231.1"/>
    </source>
</evidence>
<dbReference type="InterPro" id="IPR000933">
    <property type="entry name" value="Glyco_hydro_29"/>
</dbReference>